<sequence length="357" mass="41668">MSKLPKASSDRLLNLLYTATAKEVSNKVPIVTKHLYANQDRPESGEAAGNKSEFETLLQNPYNHKPMIQAMEDMAQIDSRSIKSTVLRFRCPSSLLTPNDFYYIYPINRERQYLLNGSLHQGLTFSVVKGRNPTTLMFNGSYYLIFPNYNQACIYWLETKLKYINGFNVNFEFVDITESSLKNLSSPFLKPSYISSSFASDTLNPNITPIHKIFKESDYHSKVLEEIFKLRKHNYDPVKYTEKSIDPIFHQLNKFVLPKLRQKLVLVKNLPFNLSKYTLSKLLWNYDLEPLSNQSLCFTTIINDPLVQTRLTLIRFADSLNARRFVRNFHGRKWDNIQFAEKKERKVYDPILCELLE</sequence>
<dbReference type="GeneID" id="30996474"/>
<accession>A0A1E4RC63</accession>
<keyword evidence="2" id="KW-1185">Reference proteome</keyword>
<protein>
    <submittedName>
        <fullName evidence="1">Uncharacterized protein</fullName>
    </submittedName>
</protein>
<dbReference type="EMBL" id="KV454546">
    <property type="protein sequence ID" value="ODV64826.1"/>
    <property type="molecule type" value="Genomic_DNA"/>
</dbReference>
<proteinExistence type="predicted"/>
<evidence type="ECO:0000313" key="2">
    <source>
        <dbReference type="Proteomes" id="UP000095085"/>
    </source>
</evidence>
<dbReference type="AlphaFoldDB" id="A0A1E4RC63"/>
<dbReference type="Proteomes" id="UP000095085">
    <property type="component" value="Unassembled WGS sequence"/>
</dbReference>
<name>A0A1E4RC63_9ASCO</name>
<dbReference type="OrthoDB" id="3980520at2759"/>
<reference evidence="2" key="1">
    <citation type="submission" date="2016-05" db="EMBL/GenBank/DDBJ databases">
        <title>Comparative genomics of biotechnologically important yeasts.</title>
        <authorList>
            <consortium name="DOE Joint Genome Institute"/>
            <person name="Riley R."/>
            <person name="Haridas S."/>
            <person name="Wolfe K.H."/>
            <person name="Lopes M.R."/>
            <person name="Hittinger C.T."/>
            <person name="Goker M."/>
            <person name="Salamov A."/>
            <person name="Wisecaver J."/>
            <person name="Long T.M."/>
            <person name="Aerts A.L."/>
            <person name="Barry K."/>
            <person name="Choi C."/>
            <person name="Clum A."/>
            <person name="Coughlan A.Y."/>
            <person name="Deshpande S."/>
            <person name="Douglass A.P."/>
            <person name="Hanson S.J."/>
            <person name="Klenk H.-P."/>
            <person name="Labutti K."/>
            <person name="Lapidus A."/>
            <person name="Lindquist E."/>
            <person name="Lipzen A."/>
            <person name="Meier-Kolthoff J.P."/>
            <person name="Ohm R.A."/>
            <person name="Otillar R.P."/>
            <person name="Pangilinan J."/>
            <person name="Peng Y."/>
            <person name="Rokas A."/>
            <person name="Rosa C.A."/>
            <person name="Scheuner C."/>
            <person name="Sibirny A.A."/>
            <person name="Slot J.C."/>
            <person name="Stielow J.B."/>
            <person name="Sun H."/>
            <person name="Kurtzman C.P."/>
            <person name="Blackwell M."/>
            <person name="Grigoriev I.V."/>
            <person name="Jeffries T.W."/>
        </authorList>
    </citation>
    <scope>NUCLEOTIDE SEQUENCE [LARGE SCALE GENOMIC DNA]</scope>
    <source>
        <strain evidence="2">NRRL Y-1933</strain>
    </source>
</reference>
<organism evidence="1 2">
    <name type="scientific">Hyphopichia burtonii NRRL Y-1933</name>
    <dbReference type="NCBI Taxonomy" id="984485"/>
    <lineage>
        <taxon>Eukaryota</taxon>
        <taxon>Fungi</taxon>
        <taxon>Dikarya</taxon>
        <taxon>Ascomycota</taxon>
        <taxon>Saccharomycotina</taxon>
        <taxon>Pichiomycetes</taxon>
        <taxon>Debaryomycetaceae</taxon>
        <taxon>Hyphopichia</taxon>
    </lineage>
</organism>
<evidence type="ECO:0000313" key="1">
    <source>
        <dbReference type="EMBL" id="ODV64826.1"/>
    </source>
</evidence>
<gene>
    <name evidence="1" type="ORF">HYPBUDRAFT_154156</name>
</gene>
<dbReference type="RefSeq" id="XP_020073893.1">
    <property type="nucleotide sequence ID" value="XM_020221925.1"/>
</dbReference>